<name>A0A1F2WHN3_9ACTN</name>
<evidence type="ECO:0000256" key="1">
    <source>
        <dbReference type="SAM" id="MobiDB-lite"/>
    </source>
</evidence>
<accession>A0A1F2WHN3</accession>
<proteinExistence type="predicted"/>
<organism evidence="3 4">
    <name type="scientific">Candidatus Solincola sediminis</name>
    <dbReference type="NCBI Taxonomy" id="1797199"/>
    <lineage>
        <taxon>Bacteria</taxon>
        <taxon>Bacillati</taxon>
        <taxon>Actinomycetota</taxon>
        <taxon>Candidatus Geothermincolia</taxon>
        <taxon>Candidatus Geothermincolales</taxon>
        <taxon>Candidatus Geothermincolaceae</taxon>
        <taxon>Candidatus Solincola</taxon>
    </lineage>
</organism>
<protein>
    <submittedName>
        <fullName evidence="3">Uncharacterized protein</fullName>
    </submittedName>
</protein>
<keyword evidence="2" id="KW-1133">Transmembrane helix</keyword>
<dbReference type="EMBL" id="MELK01000047">
    <property type="protein sequence ID" value="OFW56369.1"/>
    <property type="molecule type" value="Genomic_DNA"/>
</dbReference>
<reference evidence="3 4" key="1">
    <citation type="journal article" date="2016" name="Nat. Commun.">
        <title>Thousands of microbial genomes shed light on interconnected biogeochemical processes in an aquifer system.</title>
        <authorList>
            <person name="Anantharaman K."/>
            <person name="Brown C.T."/>
            <person name="Hug L.A."/>
            <person name="Sharon I."/>
            <person name="Castelle C.J."/>
            <person name="Probst A.J."/>
            <person name="Thomas B.C."/>
            <person name="Singh A."/>
            <person name="Wilkins M.J."/>
            <person name="Karaoz U."/>
            <person name="Brodie E.L."/>
            <person name="Williams K.H."/>
            <person name="Hubbard S.S."/>
            <person name="Banfield J.F."/>
        </authorList>
    </citation>
    <scope>NUCLEOTIDE SEQUENCE [LARGE SCALE GENOMIC DNA]</scope>
</reference>
<feature type="region of interest" description="Disordered" evidence="1">
    <location>
        <begin position="47"/>
        <end position="88"/>
    </location>
</feature>
<dbReference type="STRING" id="1797197.A2Y75_03995"/>
<keyword evidence="2" id="KW-0472">Membrane</keyword>
<comment type="caution">
    <text evidence="3">The sequence shown here is derived from an EMBL/GenBank/DDBJ whole genome shotgun (WGS) entry which is preliminary data.</text>
</comment>
<evidence type="ECO:0000313" key="4">
    <source>
        <dbReference type="Proteomes" id="UP000177876"/>
    </source>
</evidence>
<dbReference type="AlphaFoldDB" id="A0A1F2WHN3"/>
<feature type="transmembrane region" description="Helical" evidence="2">
    <location>
        <begin position="125"/>
        <end position="144"/>
    </location>
</feature>
<feature type="transmembrane region" description="Helical" evidence="2">
    <location>
        <begin position="6"/>
        <end position="22"/>
    </location>
</feature>
<sequence>MEILALLLLGLITMLAIVPPLIRGRLDASPLTSTLNFQRSMQEMGSSLEPQAHEENISRKRAAGSRQRPAGNLWTGTPIQPPRGRHSRPISRAEIRRRRFLVILTFSTIVSGIAALAMWGLWFFIIFGVVAFLSLTYLSLSVFLPKLAPKSSRSVYVDRIVVPPKRQAM</sequence>
<evidence type="ECO:0000313" key="3">
    <source>
        <dbReference type="EMBL" id="OFW56369.1"/>
    </source>
</evidence>
<gene>
    <name evidence="3" type="ORF">A2Y75_03995</name>
</gene>
<dbReference type="Proteomes" id="UP000177876">
    <property type="component" value="Unassembled WGS sequence"/>
</dbReference>
<evidence type="ECO:0000256" key="2">
    <source>
        <dbReference type="SAM" id="Phobius"/>
    </source>
</evidence>
<keyword evidence="2" id="KW-0812">Transmembrane</keyword>
<feature type="transmembrane region" description="Helical" evidence="2">
    <location>
        <begin position="100"/>
        <end position="119"/>
    </location>
</feature>